<organism evidence="1 2">
    <name type="scientific">Janibacter limosus</name>
    <dbReference type="NCBI Taxonomy" id="53458"/>
    <lineage>
        <taxon>Bacteria</taxon>
        <taxon>Bacillati</taxon>
        <taxon>Actinomycetota</taxon>
        <taxon>Actinomycetes</taxon>
        <taxon>Micrococcales</taxon>
        <taxon>Intrasporangiaceae</taxon>
        <taxon>Janibacter</taxon>
    </lineage>
</organism>
<accession>A0AC61U4A0</accession>
<gene>
    <name evidence="1" type="ORF">LP422_20230</name>
</gene>
<dbReference type="Proteomes" id="UP001059663">
    <property type="component" value="Chromosome"/>
</dbReference>
<dbReference type="EMBL" id="CP087977">
    <property type="protein sequence ID" value="UUZ44637.1"/>
    <property type="molecule type" value="Genomic_DNA"/>
</dbReference>
<name>A0AC61U4A0_9MICO</name>
<sequence>MPVSRTSPGRGDLDVDRAGVLGRAEGELAHQQLDGAADLLEGRLAEAGGWQLTAQQLGAVDRARVVSGDAGPQGAVADGPFLQAVEVDGQPVADLLGLAGDTHLQPVAQEPASGVVEEQDQVSE</sequence>
<evidence type="ECO:0000313" key="2">
    <source>
        <dbReference type="Proteomes" id="UP001059663"/>
    </source>
</evidence>
<reference evidence="1" key="1">
    <citation type="submission" date="2021-11" db="EMBL/GenBank/DDBJ databases">
        <title>Study of the species diversity of bacterial strains isolated from a unique natural object - Shulgan-Tash cave (Bashkiria).</title>
        <authorList>
            <person name="Sazanova A.L."/>
            <person name="Chirak E.R."/>
            <person name="Safronova V.I."/>
        </authorList>
    </citation>
    <scope>NUCLEOTIDE SEQUENCE</scope>
    <source>
        <strain evidence="1">P1</strain>
    </source>
</reference>
<evidence type="ECO:0000313" key="1">
    <source>
        <dbReference type="EMBL" id="UUZ44637.1"/>
    </source>
</evidence>
<protein>
    <submittedName>
        <fullName evidence="1">Uncharacterized protein</fullName>
    </submittedName>
</protein>
<proteinExistence type="predicted"/>